<sequence length="66" mass="7695">MTKVYEWETITDPRRRPHVSIKLTDAEISKLVFISKNTAFSKANFCLQVILPEIDKKVEELKKLGF</sequence>
<gene>
    <name evidence="2" type="ORF">UFOVP1607_38</name>
    <name evidence="1" type="ORF">UFOVP352_24</name>
</gene>
<evidence type="ECO:0000313" key="2">
    <source>
        <dbReference type="EMBL" id="CAB4218728.1"/>
    </source>
</evidence>
<organism evidence="1">
    <name type="scientific">uncultured Caudovirales phage</name>
    <dbReference type="NCBI Taxonomy" id="2100421"/>
    <lineage>
        <taxon>Viruses</taxon>
        <taxon>Duplodnaviria</taxon>
        <taxon>Heunggongvirae</taxon>
        <taxon>Uroviricota</taxon>
        <taxon>Caudoviricetes</taxon>
        <taxon>Peduoviridae</taxon>
        <taxon>Maltschvirus</taxon>
        <taxon>Maltschvirus maltsch</taxon>
    </lineage>
</organism>
<reference evidence="1" key="1">
    <citation type="submission" date="2020-04" db="EMBL/GenBank/DDBJ databases">
        <authorList>
            <person name="Chiriac C."/>
            <person name="Salcher M."/>
            <person name="Ghai R."/>
            <person name="Kavagutti S V."/>
        </authorList>
    </citation>
    <scope>NUCLEOTIDE SEQUENCE</scope>
</reference>
<evidence type="ECO:0000313" key="1">
    <source>
        <dbReference type="EMBL" id="CAB4139692.1"/>
    </source>
</evidence>
<proteinExistence type="predicted"/>
<accession>A0A6J5M0K2</accession>
<protein>
    <submittedName>
        <fullName evidence="1">Uncharacterized protein</fullName>
    </submittedName>
</protein>
<name>A0A6J5M0K2_9CAUD</name>
<dbReference type="EMBL" id="LR796365">
    <property type="protein sequence ID" value="CAB4139692.1"/>
    <property type="molecule type" value="Genomic_DNA"/>
</dbReference>
<dbReference type="EMBL" id="LR797466">
    <property type="protein sequence ID" value="CAB4218728.1"/>
    <property type="molecule type" value="Genomic_DNA"/>
</dbReference>